<dbReference type="InterPro" id="IPR054353">
    <property type="entry name" value="IstA-like_C"/>
</dbReference>
<proteinExistence type="inferred from homology"/>
<gene>
    <name evidence="7" type="primary">istA</name>
    <name evidence="7" type="ORF">RM717_31985</name>
</gene>
<feature type="domain" description="HTH IS21-type" evidence="6">
    <location>
        <begin position="9"/>
        <end position="71"/>
    </location>
</feature>
<name>A0ABU2WCB5_9ACTN</name>
<reference evidence="8" key="1">
    <citation type="submission" date="2023-07" db="EMBL/GenBank/DDBJ databases">
        <title>30 novel species of actinomycetes from the DSMZ collection.</title>
        <authorList>
            <person name="Nouioui I."/>
        </authorList>
    </citation>
    <scope>NUCLEOTIDE SEQUENCE [LARGE SCALE GENOMIC DNA]</scope>
    <source>
        <strain evidence="8">DSM 40932</strain>
    </source>
</reference>
<keyword evidence="4" id="KW-0233">DNA recombination</keyword>
<evidence type="ECO:0000256" key="4">
    <source>
        <dbReference type="ARBA" id="ARBA00023172"/>
    </source>
</evidence>
<feature type="region of interest" description="Disordered" evidence="5">
    <location>
        <begin position="481"/>
        <end position="504"/>
    </location>
</feature>
<dbReference type="RefSeq" id="WP_311605894.1">
    <property type="nucleotide sequence ID" value="NZ_JAVRFG010000071.1"/>
</dbReference>
<evidence type="ECO:0000256" key="5">
    <source>
        <dbReference type="SAM" id="MobiDB-lite"/>
    </source>
</evidence>
<dbReference type="PANTHER" id="PTHR35004">
    <property type="entry name" value="TRANSPOSASE RV3428C-RELATED"/>
    <property type="match status" value="1"/>
</dbReference>
<evidence type="ECO:0000256" key="1">
    <source>
        <dbReference type="ARBA" id="ARBA00009277"/>
    </source>
</evidence>
<keyword evidence="8" id="KW-1185">Reference proteome</keyword>
<comment type="similarity">
    <text evidence="1">Belongs to the transposase IS21/IS408/IS1162 family.</text>
</comment>
<accession>A0ABU2WCB5</accession>
<protein>
    <submittedName>
        <fullName evidence="7">IS21 family transposase</fullName>
    </submittedName>
</protein>
<evidence type="ECO:0000256" key="3">
    <source>
        <dbReference type="ARBA" id="ARBA00023125"/>
    </source>
</evidence>
<keyword evidence="2" id="KW-0815">Transposition</keyword>
<keyword evidence="3" id="KW-0238">DNA-binding</keyword>
<dbReference type="EMBL" id="JAVRFG010000071">
    <property type="protein sequence ID" value="MDT0495118.1"/>
    <property type="molecule type" value="Genomic_DNA"/>
</dbReference>
<dbReference type="PANTHER" id="PTHR35004:SF7">
    <property type="entry name" value="INTEGRASE PROTEIN"/>
    <property type="match status" value="1"/>
</dbReference>
<evidence type="ECO:0000259" key="6">
    <source>
        <dbReference type="PROSITE" id="PS50531"/>
    </source>
</evidence>
<sequence length="549" mass="61562">MRVSASKVELYAAMRRDHRAGLSMRALERKYGVTWRTIRRALDSNWPEPRKEQGPRPSRLDPYKPLIDAMLRADLDAPPKQKHTVKRIFDRLLDEHAADGISYQMVRAYVAVRRKDVRWEAGRGPEEMFVPQTHMPGDEAEVDFGDVHVLAGVPTRCYLFSLRLSYSGKAVHRVSASCGQEAFFEGHVHAFSVLGGVPRGKIRYDNLKAAVKQVLGFSRQRTEPERWIAFRSHWGIESFYCRPGIEGAHEKGGVEGQIGYFRRNHFVPVPEVAMLAELNEMVDRWDVQDEARRIRSRTKTVGEYFAMEQPQLKSLPIEPFETGRWFTPRVDRYGQITVRSNRYSVPVRLIGRTLRVLAHASELVVFDDGREVARHERLSTQGGSRLVLDHYLEALIRKPGAFPGSTALEQARSAGRFTPVHDAWWDAARAAHGDKDGTKALIEVLLLARHMNHECLVAGLAVALRVGALTADAVALEARKVADSDGNDPSAPAPSPKPAGQGRATVTFLDEWRLSHLPPDTRPLPSVAVYDQLLRKSRGGSTPSEGEAT</sequence>
<organism evidence="7 8">
    <name type="scientific">Streptomyces stephensoniae</name>
    <dbReference type="NCBI Taxonomy" id="3375367"/>
    <lineage>
        <taxon>Bacteria</taxon>
        <taxon>Bacillati</taxon>
        <taxon>Actinomycetota</taxon>
        <taxon>Actinomycetes</taxon>
        <taxon>Kitasatosporales</taxon>
        <taxon>Streptomycetaceae</taxon>
        <taxon>Streptomyces</taxon>
    </lineage>
</organism>
<evidence type="ECO:0000313" key="7">
    <source>
        <dbReference type="EMBL" id="MDT0495118.1"/>
    </source>
</evidence>
<dbReference type="PROSITE" id="PS50531">
    <property type="entry name" value="HTH_IS21"/>
    <property type="match status" value="1"/>
</dbReference>
<dbReference type="Pfam" id="PF22483">
    <property type="entry name" value="Mu-transpos_C_2"/>
    <property type="match status" value="1"/>
</dbReference>
<dbReference type="InterPro" id="IPR017894">
    <property type="entry name" value="HTH_IS21_transposase_type"/>
</dbReference>
<evidence type="ECO:0000313" key="8">
    <source>
        <dbReference type="Proteomes" id="UP001180556"/>
    </source>
</evidence>
<comment type="caution">
    <text evidence="7">The sequence shown here is derived from an EMBL/GenBank/DDBJ whole genome shotgun (WGS) entry which is preliminary data.</text>
</comment>
<dbReference type="NCBIfam" id="NF033546">
    <property type="entry name" value="transpos_IS21"/>
    <property type="match status" value="1"/>
</dbReference>
<evidence type="ECO:0000256" key="2">
    <source>
        <dbReference type="ARBA" id="ARBA00022578"/>
    </source>
</evidence>
<dbReference type="Proteomes" id="UP001180556">
    <property type="component" value="Unassembled WGS sequence"/>
</dbReference>